<protein>
    <submittedName>
        <fullName evidence="5">Transcriptional regulator SlyA</fullName>
    </submittedName>
</protein>
<dbReference type="SUPFAM" id="SSF46785">
    <property type="entry name" value="Winged helix' DNA-binding domain"/>
    <property type="match status" value="1"/>
</dbReference>
<dbReference type="PANTHER" id="PTHR42756:SF1">
    <property type="entry name" value="TRANSCRIPTIONAL REPRESSOR OF EMRAB OPERON"/>
    <property type="match status" value="1"/>
</dbReference>
<dbReference type="AlphaFoldDB" id="A0A366MD53"/>
<dbReference type="EMBL" id="NIZT01000009">
    <property type="protein sequence ID" value="RBQ24171.1"/>
    <property type="molecule type" value="Genomic_DNA"/>
</dbReference>
<evidence type="ECO:0000256" key="3">
    <source>
        <dbReference type="ARBA" id="ARBA00023163"/>
    </source>
</evidence>
<evidence type="ECO:0000313" key="6">
    <source>
        <dbReference type="Proteomes" id="UP000253099"/>
    </source>
</evidence>
<keyword evidence="1" id="KW-0805">Transcription regulation</keyword>
<comment type="caution">
    <text evidence="5">The sequence shown here is derived from an EMBL/GenBank/DDBJ whole genome shotgun (WGS) entry which is preliminary data.</text>
</comment>
<dbReference type="PANTHER" id="PTHR42756">
    <property type="entry name" value="TRANSCRIPTIONAL REGULATOR, MARR"/>
    <property type="match status" value="1"/>
</dbReference>
<evidence type="ECO:0000256" key="1">
    <source>
        <dbReference type="ARBA" id="ARBA00023015"/>
    </source>
</evidence>
<dbReference type="Proteomes" id="UP000253099">
    <property type="component" value="Unassembled WGS sequence"/>
</dbReference>
<accession>A0A366MD53</accession>
<keyword evidence="3" id="KW-0804">Transcription</keyword>
<dbReference type="Pfam" id="PF01047">
    <property type="entry name" value="MarR"/>
    <property type="match status" value="1"/>
</dbReference>
<dbReference type="SMART" id="SM00347">
    <property type="entry name" value="HTH_MARR"/>
    <property type="match status" value="1"/>
</dbReference>
<keyword evidence="2" id="KW-0238">DNA-binding</keyword>
<dbReference type="Gene3D" id="1.10.10.10">
    <property type="entry name" value="Winged helix-like DNA-binding domain superfamily/Winged helix DNA-binding domain"/>
    <property type="match status" value="1"/>
</dbReference>
<organism evidence="5 6">
    <name type="scientific">Candidatus Methanobinarius endosymbioticus</name>
    <dbReference type="NCBI Taxonomy" id="2006182"/>
    <lineage>
        <taxon>Archaea</taxon>
        <taxon>Methanobacteriati</taxon>
        <taxon>Methanobacteriota</taxon>
        <taxon>Methanomada group</taxon>
        <taxon>Methanobacteria</taxon>
        <taxon>Methanobacteriales</taxon>
        <taxon>Methanobacteriaceae</taxon>
        <taxon>Candidatus Methanobinarius</taxon>
    </lineage>
</organism>
<proteinExistence type="predicted"/>
<dbReference type="InterPro" id="IPR000835">
    <property type="entry name" value="HTH_MarR-typ"/>
</dbReference>
<gene>
    <name evidence="5" type="primary">slyA_1</name>
    <name evidence="5" type="ORF">ALNOE001_04080</name>
</gene>
<name>A0A366MD53_9EURY</name>
<evidence type="ECO:0000256" key="2">
    <source>
        <dbReference type="ARBA" id="ARBA00023125"/>
    </source>
</evidence>
<dbReference type="GO" id="GO:0003677">
    <property type="term" value="F:DNA binding"/>
    <property type="evidence" value="ECO:0007669"/>
    <property type="project" value="UniProtKB-KW"/>
</dbReference>
<dbReference type="InterPro" id="IPR036388">
    <property type="entry name" value="WH-like_DNA-bd_sf"/>
</dbReference>
<evidence type="ECO:0000259" key="4">
    <source>
        <dbReference type="PROSITE" id="PS50995"/>
    </source>
</evidence>
<dbReference type="PROSITE" id="PS50995">
    <property type="entry name" value="HTH_MARR_2"/>
    <property type="match status" value="1"/>
</dbReference>
<reference evidence="5 6" key="1">
    <citation type="submission" date="2018-06" db="EMBL/GenBank/DDBJ databases">
        <title>Genomic insight into two independent archaeal endosymbiosis events.</title>
        <authorList>
            <person name="Lind A.E."/>
            <person name="Lewis W.H."/>
            <person name="Spang A."/>
            <person name="Guy L."/>
            <person name="Embley M.T."/>
            <person name="Ettema T.J.G."/>
        </authorList>
    </citation>
    <scope>NUCLEOTIDE SEQUENCE [LARGE SCALE GENOMIC DNA]</scope>
    <source>
        <strain evidence="5">NOE</strain>
    </source>
</reference>
<dbReference type="InterPro" id="IPR036390">
    <property type="entry name" value="WH_DNA-bd_sf"/>
</dbReference>
<sequence>MNKINSVYTRFGIIIMKTVDKKIKKNIKENNFSCYNKSNCYCLDMRKTSQKITNIYTEALKPINISVTQFSLIKNIQKLQPVNVTDLANEMKLDRTTVVRTLKILENRGLILDISGNGSRNRKLILTENGKSIADEGNKLWIRVQHKFEDFLGKKDLKELLRITSKLENIA</sequence>
<dbReference type="GO" id="GO:0003700">
    <property type="term" value="F:DNA-binding transcription factor activity"/>
    <property type="evidence" value="ECO:0007669"/>
    <property type="project" value="InterPro"/>
</dbReference>
<keyword evidence="6" id="KW-1185">Reference proteome</keyword>
<feature type="domain" description="HTH marR-type" evidence="4">
    <location>
        <begin position="38"/>
        <end position="169"/>
    </location>
</feature>
<evidence type="ECO:0000313" key="5">
    <source>
        <dbReference type="EMBL" id="RBQ24171.1"/>
    </source>
</evidence>